<reference evidence="2 3" key="1">
    <citation type="journal article" date="2017" name="Int. J. Parasitol.">
        <title>The genome of the protozoan parasite Cystoisospora suis and a reverse vaccinology approach to identify vaccine candidates.</title>
        <authorList>
            <person name="Palmieri N."/>
            <person name="Shrestha A."/>
            <person name="Ruttkowski B."/>
            <person name="Beck T."/>
            <person name="Vogl C."/>
            <person name="Tomley F."/>
            <person name="Blake D.P."/>
            <person name="Joachim A."/>
        </authorList>
    </citation>
    <scope>NUCLEOTIDE SEQUENCE [LARGE SCALE GENOMIC DNA]</scope>
    <source>
        <strain evidence="2 3">Wien I</strain>
    </source>
</reference>
<dbReference type="EMBL" id="MIGC01006700">
    <property type="protein sequence ID" value="PHJ16061.1"/>
    <property type="molecule type" value="Genomic_DNA"/>
</dbReference>
<organism evidence="2 3">
    <name type="scientific">Cystoisospora suis</name>
    <dbReference type="NCBI Taxonomy" id="483139"/>
    <lineage>
        <taxon>Eukaryota</taxon>
        <taxon>Sar</taxon>
        <taxon>Alveolata</taxon>
        <taxon>Apicomplexa</taxon>
        <taxon>Conoidasida</taxon>
        <taxon>Coccidia</taxon>
        <taxon>Eucoccidiorida</taxon>
        <taxon>Eimeriorina</taxon>
        <taxon>Sarcocystidae</taxon>
        <taxon>Cystoisospora</taxon>
    </lineage>
</organism>
<dbReference type="RefSeq" id="XP_067917793.1">
    <property type="nucleotide sequence ID" value="XM_068070232.1"/>
</dbReference>
<feature type="compositionally biased region" description="Low complexity" evidence="1">
    <location>
        <begin position="26"/>
        <end position="36"/>
    </location>
</feature>
<feature type="region of interest" description="Disordered" evidence="1">
    <location>
        <begin position="340"/>
        <end position="393"/>
    </location>
</feature>
<feature type="compositionally biased region" description="Basic and acidic residues" evidence="1">
    <location>
        <begin position="252"/>
        <end position="271"/>
    </location>
</feature>
<accession>A0A2C6JD81</accession>
<sequence length="477" mass="52935">MSFFDDSSFFSASSSFGGAAGGGFGSSPPSSQFFESSHSRHPHDSEFSSPSLFSSSSSFLPSSQTQKSSSTSSSHPLKTPLGCAEGLLPVTVSMLQTAALQMQASSRRKEEEEEESFMDAERKINLSSEHRGEERERKEEEGGHNKSKKFQIHGNDVGLVCLRGWVSPPGCEKLASLIRFRFSDGTSLQDIEVEYDLMNSKEWIDACEEEEEDTSCCVLLPSSSFQKDSRETSADLIKKEEEEERDDEEGETGEKKNKKKQEQQKEREERMSLTGKTRFLQAGSLVKVIGGISTDLDGVVSISASVCTPIRNPLEFTLTHPAAVAYAAALFSSRRRRACLENERGKEEEEREEGEIKIKKEGLGETDEGGMKKKSKIQEEEQEKTTEEGLEPLSEEEEYQLLVDYGHIEDPVQRQVILFLLTRGGQAKRTSRAKILKEGCECAGKPKCSSEQIEEALRELEESAEIVEHAGFIALAC</sequence>
<feature type="compositionally biased region" description="Basic and acidic residues" evidence="1">
    <location>
        <begin position="119"/>
        <end position="144"/>
    </location>
</feature>
<feature type="compositionally biased region" description="Low complexity" evidence="1">
    <location>
        <begin position="48"/>
        <end position="74"/>
    </location>
</feature>
<feature type="region of interest" description="Disordered" evidence="1">
    <location>
        <begin position="20"/>
        <end position="77"/>
    </location>
</feature>
<feature type="region of interest" description="Disordered" evidence="1">
    <location>
        <begin position="228"/>
        <end position="274"/>
    </location>
</feature>
<feature type="compositionally biased region" description="Basic and acidic residues" evidence="1">
    <location>
        <begin position="340"/>
        <end position="363"/>
    </location>
</feature>
<dbReference type="OrthoDB" id="331985at2759"/>
<feature type="compositionally biased region" description="Basic and acidic residues" evidence="1">
    <location>
        <begin position="376"/>
        <end position="387"/>
    </location>
</feature>
<dbReference type="Proteomes" id="UP000221165">
    <property type="component" value="Unassembled WGS sequence"/>
</dbReference>
<keyword evidence="3" id="KW-1185">Reference proteome</keyword>
<evidence type="ECO:0000313" key="2">
    <source>
        <dbReference type="EMBL" id="PHJ16061.1"/>
    </source>
</evidence>
<feature type="compositionally biased region" description="Basic and acidic residues" evidence="1">
    <location>
        <begin position="228"/>
        <end position="240"/>
    </location>
</feature>
<dbReference type="AlphaFoldDB" id="A0A2C6JD81"/>
<protein>
    <submittedName>
        <fullName evidence="2">Uncharacterized protein</fullName>
    </submittedName>
</protein>
<dbReference type="VEuPathDB" id="ToxoDB:CSUI_010127"/>
<feature type="region of interest" description="Disordered" evidence="1">
    <location>
        <begin position="103"/>
        <end position="149"/>
    </location>
</feature>
<evidence type="ECO:0000256" key="1">
    <source>
        <dbReference type="SAM" id="MobiDB-lite"/>
    </source>
</evidence>
<name>A0A2C6JD81_9APIC</name>
<gene>
    <name evidence="2" type="ORF">CSUI_010127</name>
</gene>
<comment type="caution">
    <text evidence="2">The sequence shown here is derived from an EMBL/GenBank/DDBJ whole genome shotgun (WGS) entry which is preliminary data.</text>
</comment>
<evidence type="ECO:0000313" key="3">
    <source>
        <dbReference type="Proteomes" id="UP000221165"/>
    </source>
</evidence>
<dbReference type="GeneID" id="94433443"/>
<feature type="compositionally biased region" description="Acidic residues" evidence="1">
    <location>
        <begin position="241"/>
        <end position="251"/>
    </location>
</feature>
<proteinExistence type="predicted"/>